<evidence type="ECO:0000313" key="2">
    <source>
        <dbReference type="EMBL" id="PJD79895.1"/>
    </source>
</evidence>
<protein>
    <submittedName>
        <fullName evidence="2">MFS transporter</fullName>
    </submittedName>
</protein>
<reference evidence="2 3" key="1">
    <citation type="journal article" date="2017" name="J. Antimicrob. Chemother.">
        <title>Characterization of the population structure, drug resistance mechanisms and plasmids of the community-associated Enterobacter cloacae complex in China.</title>
        <authorList>
            <person name="Zhou K."/>
            <person name="Yu W."/>
            <person name="Cao X."/>
            <person name="Shen P."/>
            <person name="Lu H."/>
            <person name="Luo Q."/>
            <person name="Rossen J.W.A."/>
            <person name="Xiao Y."/>
        </authorList>
    </citation>
    <scope>NUCLEOTIDE SEQUENCE [LARGE SCALE GENOMIC DNA]</scope>
    <source>
        <strain evidence="2 3">ECC904</strain>
    </source>
</reference>
<feature type="transmembrane region" description="Helical" evidence="1">
    <location>
        <begin position="20"/>
        <end position="44"/>
    </location>
</feature>
<dbReference type="EMBL" id="NEEW01000013">
    <property type="protein sequence ID" value="PJD79895.1"/>
    <property type="molecule type" value="Genomic_DNA"/>
</dbReference>
<proteinExistence type="predicted"/>
<dbReference type="OrthoDB" id="9178670at2"/>
<feature type="transmembrane region" description="Helical" evidence="1">
    <location>
        <begin position="144"/>
        <end position="167"/>
    </location>
</feature>
<feature type="transmembrane region" description="Helical" evidence="1">
    <location>
        <begin position="50"/>
        <end position="70"/>
    </location>
</feature>
<keyword evidence="1" id="KW-1133">Transmembrane helix</keyword>
<dbReference type="InterPro" id="IPR036259">
    <property type="entry name" value="MFS_trans_sf"/>
</dbReference>
<sequence>MNSLLYALFEALRCHRWLRLLACAFIFSSLGNGLTQVVVFGLLLQWSAPSALLTLAFLFATVPGFIGSLIGEKLCQRFSPLYLLMLTEWLGLLALLFPLSGAHYHSIPALLAVQSTEALLSGMSWPALTLLFKRGLHEAELPAATCLENVIFASQVLLGTGLGVVLFQRIPVFALLVIDAASFMGSLVMLFLAERQYVARTAPLPVGDPQPVALRWQTLTLRQKRSLLILPALAAVGSPAMALLPALAQQINPENAAGLALPLLFARSLGQLCGPLLLRKESLTRFAARTPLLLSCLALFLAAYGLLPFLSAWVVLALGMIFIAHLASNIVFAAGTFGVLSNFQAIQISAASGKAWRWQTLSASLFTGLAAMTATIMGAAQTLYAVSAIALLLVALVLARYRE</sequence>
<feature type="transmembrane region" description="Helical" evidence="1">
    <location>
        <begin position="290"/>
        <end position="307"/>
    </location>
</feature>
<feature type="transmembrane region" description="Helical" evidence="1">
    <location>
        <begin position="360"/>
        <end position="377"/>
    </location>
</feature>
<dbReference type="AlphaFoldDB" id="A0A2J0PU30"/>
<dbReference type="RefSeq" id="WP_032668849.1">
    <property type="nucleotide sequence ID" value="NZ_CP055354.1"/>
</dbReference>
<feature type="transmembrane region" description="Helical" evidence="1">
    <location>
        <begin position="313"/>
        <end position="340"/>
    </location>
</feature>
<comment type="caution">
    <text evidence="2">The sequence shown here is derived from an EMBL/GenBank/DDBJ whole genome shotgun (WGS) entry which is preliminary data.</text>
</comment>
<dbReference type="SUPFAM" id="SSF103473">
    <property type="entry name" value="MFS general substrate transporter"/>
    <property type="match status" value="1"/>
</dbReference>
<feature type="transmembrane region" description="Helical" evidence="1">
    <location>
        <begin position="259"/>
        <end position="278"/>
    </location>
</feature>
<accession>A0A2J0PU30</accession>
<dbReference type="Proteomes" id="UP000229974">
    <property type="component" value="Unassembled WGS sequence"/>
</dbReference>
<feature type="transmembrane region" description="Helical" evidence="1">
    <location>
        <begin position="107"/>
        <end position="132"/>
    </location>
</feature>
<feature type="transmembrane region" description="Helical" evidence="1">
    <location>
        <begin position="227"/>
        <end position="247"/>
    </location>
</feature>
<evidence type="ECO:0000256" key="1">
    <source>
        <dbReference type="SAM" id="Phobius"/>
    </source>
</evidence>
<feature type="transmembrane region" description="Helical" evidence="1">
    <location>
        <begin position="82"/>
        <end position="101"/>
    </location>
</feature>
<gene>
    <name evidence="2" type="ORF">B9Q30_21120</name>
</gene>
<feature type="transmembrane region" description="Helical" evidence="1">
    <location>
        <begin position="383"/>
        <end position="401"/>
    </location>
</feature>
<name>A0A2J0PU30_9ENTR</name>
<dbReference type="STRING" id="301102.BFV66_01000"/>
<evidence type="ECO:0000313" key="3">
    <source>
        <dbReference type="Proteomes" id="UP000229974"/>
    </source>
</evidence>
<organism evidence="2 3">
    <name type="scientific">Enterobacter hormaechei</name>
    <dbReference type="NCBI Taxonomy" id="158836"/>
    <lineage>
        <taxon>Bacteria</taxon>
        <taxon>Pseudomonadati</taxon>
        <taxon>Pseudomonadota</taxon>
        <taxon>Gammaproteobacteria</taxon>
        <taxon>Enterobacterales</taxon>
        <taxon>Enterobacteriaceae</taxon>
        <taxon>Enterobacter</taxon>
        <taxon>Enterobacter cloacae complex</taxon>
    </lineage>
</organism>
<feature type="transmembrane region" description="Helical" evidence="1">
    <location>
        <begin position="173"/>
        <end position="193"/>
    </location>
</feature>
<keyword evidence="1" id="KW-0812">Transmembrane</keyword>
<keyword evidence="1" id="KW-0472">Membrane</keyword>